<dbReference type="InterPro" id="IPR007991">
    <property type="entry name" value="RNA_pol_I_trans_ini_fac_RRN3"/>
</dbReference>
<gene>
    <name evidence="2" type="ORF">NQ318_019034</name>
</gene>
<evidence type="ECO:0008006" key="4">
    <source>
        <dbReference type="Google" id="ProtNLM"/>
    </source>
</evidence>
<evidence type="ECO:0000313" key="2">
    <source>
        <dbReference type="EMBL" id="KAJ8945039.1"/>
    </source>
</evidence>
<dbReference type="AlphaFoldDB" id="A0AAV8Y0X4"/>
<reference evidence="2" key="1">
    <citation type="journal article" date="2023" name="Insect Mol. Biol.">
        <title>Genome sequencing provides insights into the evolution of gene families encoding plant cell wall-degrading enzymes in longhorned beetles.</title>
        <authorList>
            <person name="Shin N.R."/>
            <person name="Okamura Y."/>
            <person name="Kirsch R."/>
            <person name="Pauchet Y."/>
        </authorList>
    </citation>
    <scope>NUCLEOTIDE SEQUENCE</scope>
    <source>
        <strain evidence="2">AMC_N1</strain>
    </source>
</reference>
<organism evidence="2 3">
    <name type="scientific">Aromia moschata</name>
    <dbReference type="NCBI Taxonomy" id="1265417"/>
    <lineage>
        <taxon>Eukaryota</taxon>
        <taxon>Metazoa</taxon>
        <taxon>Ecdysozoa</taxon>
        <taxon>Arthropoda</taxon>
        <taxon>Hexapoda</taxon>
        <taxon>Insecta</taxon>
        <taxon>Pterygota</taxon>
        <taxon>Neoptera</taxon>
        <taxon>Endopterygota</taxon>
        <taxon>Coleoptera</taxon>
        <taxon>Polyphaga</taxon>
        <taxon>Cucujiformia</taxon>
        <taxon>Chrysomeloidea</taxon>
        <taxon>Cerambycidae</taxon>
        <taxon>Cerambycinae</taxon>
        <taxon>Callichromatini</taxon>
        <taxon>Aromia</taxon>
    </lineage>
</organism>
<keyword evidence="3" id="KW-1185">Reference proteome</keyword>
<dbReference type="GO" id="GO:0001042">
    <property type="term" value="F:RNA polymerase I core binding"/>
    <property type="evidence" value="ECO:0007669"/>
    <property type="project" value="TreeGrafter"/>
</dbReference>
<accession>A0AAV8Y0X4</accession>
<dbReference type="GO" id="GO:0005634">
    <property type="term" value="C:nucleus"/>
    <property type="evidence" value="ECO:0007669"/>
    <property type="project" value="TreeGrafter"/>
</dbReference>
<dbReference type="PANTHER" id="PTHR12790:SF0">
    <property type="entry name" value="RNA POLYMERASE I-SPECIFIC TRANSCRIPTION INITIATION FACTOR RRN3-RELATED"/>
    <property type="match status" value="1"/>
</dbReference>
<name>A0AAV8Y0X4_9CUCU</name>
<proteinExistence type="inferred from homology"/>
<dbReference type="EMBL" id="JAPWTK010000229">
    <property type="protein sequence ID" value="KAJ8945039.1"/>
    <property type="molecule type" value="Genomic_DNA"/>
</dbReference>
<protein>
    <recommendedName>
        <fullName evidence="4">RNA polymerase I-specific transcription initiation factor RRN3</fullName>
    </recommendedName>
</protein>
<comment type="caution">
    <text evidence="2">The sequence shown here is derived from an EMBL/GenBank/DDBJ whole genome shotgun (WGS) entry which is preliminary data.</text>
</comment>
<dbReference type="Proteomes" id="UP001162162">
    <property type="component" value="Unassembled WGS sequence"/>
</dbReference>
<dbReference type="PANTHER" id="PTHR12790">
    <property type="entry name" value="TRANSCRIPTION INITIATION FACTOR IA RRN3"/>
    <property type="match status" value="1"/>
</dbReference>
<evidence type="ECO:0000256" key="1">
    <source>
        <dbReference type="ARBA" id="ARBA00010098"/>
    </source>
</evidence>
<dbReference type="GO" id="GO:0001181">
    <property type="term" value="F:RNA polymerase I general transcription initiation factor activity"/>
    <property type="evidence" value="ECO:0007669"/>
    <property type="project" value="InterPro"/>
</dbReference>
<evidence type="ECO:0000313" key="3">
    <source>
        <dbReference type="Proteomes" id="UP001162162"/>
    </source>
</evidence>
<sequence>MSVTTRKSGGSVTPSSILKKSRSIKSRLSEVSQTPVKVRFVLPHSQKVQIILQEYMKTNVSKDYENLVCLIRDAELTDEDICSLLKESTECISILNQNLRLFVDALLSIDWIDKNNRVVARYQSFIVNLVSAHNYHAKVVIEKIGPTDAEWLDGNPSETDYLKCVNIHTLLNMLLAVVPMCKEILLTSVRNQFPYYNKSTHIHEYYLHNILWILDYQPSLRQDIFFLIFSKLVILDVNAPKEEIEKFINDDEEIFPMDDTKSTKTCTTSFTVVNRHAVAHTLDVCLDKMFNHFVSECHDKETGDLNWENTKRLYHHMLTVFDKVILPTYGTHHVQYVMFLICCFKTTVTEAFLNFLWAKVCNPNIAPVLRQSSVNYIASHVARANYVPLSMLKGTLQQMAEWIHSYIANQDGLECVNSDVRVHSVFYSVCQALFYIVSFRHKDFIGSKKNINFLESLNMAKMVTCRLNPLRVCQPTVVQKFAAITENISWLIVIQ</sequence>
<dbReference type="GO" id="GO:0006361">
    <property type="term" value="P:transcription initiation at RNA polymerase I promoter"/>
    <property type="evidence" value="ECO:0007669"/>
    <property type="project" value="InterPro"/>
</dbReference>
<comment type="similarity">
    <text evidence="1">Belongs to the RRN3 family.</text>
</comment>
<dbReference type="Pfam" id="PF05327">
    <property type="entry name" value="RRN3"/>
    <property type="match status" value="1"/>
</dbReference>